<proteinExistence type="predicted"/>
<reference evidence="1 2" key="1">
    <citation type="submission" date="2021-04" db="EMBL/GenBank/DDBJ databases">
        <title>Characterization of the biosynthetic gene cluster of new lipopeptides with antitumor activity in the genome of the marine Streptomyces PHM034.</title>
        <authorList>
            <person name="Ceniceros A."/>
            <person name="Canedo L."/>
            <person name="Mendez C."/>
            <person name="Olano C."/>
            <person name="Schleissner C."/>
            <person name="Cuevas C."/>
            <person name="De La Calle F."/>
            <person name="Salas J.A."/>
        </authorList>
    </citation>
    <scope>NUCLEOTIDE SEQUENCE [LARGE SCALE GENOMIC DNA]</scope>
    <source>
        <strain evidence="1 2">PHM034</strain>
    </source>
</reference>
<dbReference type="EMBL" id="JAGTPG010000002">
    <property type="protein sequence ID" value="MBR8642195.1"/>
    <property type="molecule type" value="Genomic_DNA"/>
</dbReference>
<evidence type="ECO:0000313" key="1">
    <source>
        <dbReference type="EMBL" id="MBR8642195.1"/>
    </source>
</evidence>
<dbReference type="AlphaFoldDB" id="A0A941J4B9"/>
<comment type="caution">
    <text evidence="1">The sequence shown here is derived from an EMBL/GenBank/DDBJ whole genome shotgun (WGS) entry which is preliminary data.</text>
</comment>
<evidence type="ECO:0000313" key="2">
    <source>
        <dbReference type="Proteomes" id="UP000682308"/>
    </source>
</evidence>
<organism evidence="1 2">
    <name type="scientific">Streptomyces tuirus</name>
    <dbReference type="NCBI Taxonomy" id="68278"/>
    <lineage>
        <taxon>Bacteria</taxon>
        <taxon>Bacillati</taxon>
        <taxon>Actinomycetota</taxon>
        <taxon>Actinomycetes</taxon>
        <taxon>Kitasatosporales</taxon>
        <taxon>Streptomycetaceae</taxon>
        <taxon>Streptomyces</taxon>
    </lineage>
</organism>
<sequence length="48" mass="5040">MPVNLRLGSYSPTTTGYLKVCDGSEDTKDCGEAVSLTSWPVNPAGPSH</sequence>
<gene>
    <name evidence="1" type="ORF">KEF29_29860</name>
</gene>
<protein>
    <submittedName>
        <fullName evidence="1">Uncharacterized protein</fullName>
    </submittedName>
</protein>
<name>A0A941J4B9_9ACTN</name>
<accession>A0A941J4B9</accession>
<keyword evidence="2" id="KW-1185">Reference proteome</keyword>
<dbReference type="Proteomes" id="UP000682308">
    <property type="component" value="Unassembled WGS sequence"/>
</dbReference>